<feature type="region of interest" description="Disordered" evidence="1">
    <location>
        <begin position="1"/>
        <end position="57"/>
    </location>
</feature>
<reference evidence="2 3" key="1">
    <citation type="submission" date="2019-03" db="EMBL/GenBank/DDBJ databases">
        <title>First draft genome of Liparis tanakae, snailfish: a comprehensive survey of snailfish specific genes.</title>
        <authorList>
            <person name="Kim W."/>
            <person name="Song I."/>
            <person name="Jeong J.-H."/>
            <person name="Kim D."/>
            <person name="Kim S."/>
            <person name="Ryu S."/>
            <person name="Song J.Y."/>
            <person name="Lee S.K."/>
        </authorList>
    </citation>
    <scope>NUCLEOTIDE SEQUENCE [LARGE SCALE GENOMIC DNA]</scope>
    <source>
        <tissue evidence="2">Muscle</tissue>
    </source>
</reference>
<evidence type="ECO:0000313" key="3">
    <source>
        <dbReference type="Proteomes" id="UP000314294"/>
    </source>
</evidence>
<dbReference type="AlphaFoldDB" id="A0A4Z2EXB1"/>
<evidence type="ECO:0000256" key="1">
    <source>
        <dbReference type="SAM" id="MobiDB-lite"/>
    </source>
</evidence>
<keyword evidence="3" id="KW-1185">Reference proteome</keyword>
<gene>
    <name evidence="2" type="ORF">EYF80_056392</name>
</gene>
<proteinExistence type="predicted"/>
<accession>A0A4Z2EXB1</accession>
<comment type="caution">
    <text evidence="2">The sequence shown here is derived from an EMBL/GenBank/DDBJ whole genome shotgun (WGS) entry which is preliminary data.</text>
</comment>
<dbReference type="EMBL" id="SRLO01002242">
    <property type="protein sequence ID" value="TNN33448.1"/>
    <property type="molecule type" value="Genomic_DNA"/>
</dbReference>
<organism evidence="2 3">
    <name type="scientific">Liparis tanakae</name>
    <name type="common">Tanaka's snailfish</name>
    <dbReference type="NCBI Taxonomy" id="230148"/>
    <lineage>
        <taxon>Eukaryota</taxon>
        <taxon>Metazoa</taxon>
        <taxon>Chordata</taxon>
        <taxon>Craniata</taxon>
        <taxon>Vertebrata</taxon>
        <taxon>Euteleostomi</taxon>
        <taxon>Actinopterygii</taxon>
        <taxon>Neopterygii</taxon>
        <taxon>Teleostei</taxon>
        <taxon>Neoteleostei</taxon>
        <taxon>Acanthomorphata</taxon>
        <taxon>Eupercaria</taxon>
        <taxon>Perciformes</taxon>
        <taxon>Cottioidei</taxon>
        <taxon>Cottales</taxon>
        <taxon>Liparidae</taxon>
        <taxon>Liparis</taxon>
    </lineage>
</organism>
<name>A0A4Z2EXB1_9TELE</name>
<evidence type="ECO:0000313" key="2">
    <source>
        <dbReference type="EMBL" id="TNN33448.1"/>
    </source>
</evidence>
<dbReference type="Proteomes" id="UP000314294">
    <property type="component" value="Unassembled WGS sequence"/>
</dbReference>
<protein>
    <submittedName>
        <fullName evidence="2">Uncharacterized protein</fullName>
    </submittedName>
</protein>
<sequence>MLLGPLGRRDSTRPAAPLPLRLARDGPVRLTGLGMDRSASRGSGWTGPPHGDEDGPVRLMGSITGSSGVLVKMFMGVCVVLTGNLTSSCRSSPAPRRDVRRS</sequence>